<dbReference type="KEGG" id="dmt:DESME_15075"/>
<dbReference type="Proteomes" id="UP000010847">
    <property type="component" value="Chromosome"/>
</dbReference>
<reference evidence="1 2" key="1">
    <citation type="submission" date="2013-12" db="EMBL/GenBank/DDBJ databases">
        <authorList>
            <consortium name="DOE Joint Genome Institute"/>
            <person name="Smidt H."/>
            <person name="Huntemann M."/>
            <person name="Han J."/>
            <person name="Chen A."/>
            <person name="Kyrpides N."/>
            <person name="Mavromatis K."/>
            <person name="Markowitz V."/>
            <person name="Palaniappan K."/>
            <person name="Ivanova N."/>
            <person name="Schaumberg A."/>
            <person name="Pati A."/>
            <person name="Liolios K."/>
            <person name="Nordberg H.P."/>
            <person name="Cantor M.N."/>
            <person name="Hua S.X."/>
            <person name="Woyke T."/>
        </authorList>
    </citation>
    <scope>NUCLEOTIDE SEQUENCE [LARGE SCALE GENOMIC DNA]</scope>
    <source>
        <strain evidence="2">DSM 15288</strain>
    </source>
</reference>
<dbReference type="EMBL" id="CP007032">
    <property type="protein sequence ID" value="AHF08706.1"/>
    <property type="molecule type" value="Genomic_DNA"/>
</dbReference>
<evidence type="ECO:0000313" key="1">
    <source>
        <dbReference type="EMBL" id="AHF08706.1"/>
    </source>
</evidence>
<accession>W0EI27</accession>
<dbReference type="RefSeq" id="WP_156922779.1">
    <property type="nucleotide sequence ID" value="NZ_CP007032.1"/>
</dbReference>
<dbReference type="HOGENOM" id="CLU_2972009_0_0_9"/>
<protein>
    <submittedName>
        <fullName evidence="1">Uncharacterized protein</fullName>
    </submittedName>
</protein>
<proteinExistence type="predicted"/>
<sequence length="58" mass="6893">MWRQVLRSGSKIILEKRCLSYDQLSEKEKSTVMQAYFENRLFSMGEYIVVGQSEKSRQ</sequence>
<gene>
    <name evidence="1" type="ORF">DESME_15075</name>
</gene>
<dbReference type="AlphaFoldDB" id="W0EI27"/>
<evidence type="ECO:0000313" key="2">
    <source>
        <dbReference type="Proteomes" id="UP000010847"/>
    </source>
</evidence>
<keyword evidence="2" id="KW-1185">Reference proteome</keyword>
<name>W0EI27_9FIRM</name>
<organism evidence="1 2">
    <name type="scientific">Desulfitobacterium metallireducens DSM 15288</name>
    <dbReference type="NCBI Taxonomy" id="871968"/>
    <lineage>
        <taxon>Bacteria</taxon>
        <taxon>Bacillati</taxon>
        <taxon>Bacillota</taxon>
        <taxon>Clostridia</taxon>
        <taxon>Eubacteriales</taxon>
        <taxon>Desulfitobacteriaceae</taxon>
        <taxon>Desulfitobacterium</taxon>
    </lineage>
</organism>